<reference evidence="4 5" key="1">
    <citation type="journal article" date="2020" name="ISME J.">
        <title>Comparative genomics reveals insights into cyanobacterial evolution and habitat adaptation.</title>
        <authorList>
            <person name="Chen M.Y."/>
            <person name="Teng W.K."/>
            <person name="Zhao L."/>
            <person name="Hu C.X."/>
            <person name="Zhou Y.K."/>
            <person name="Han B.P."/>
            <person name="Song L.R."/>
            <person name="Shu W.S."/>
        </authorList>
    </citation>
    <scope>NUCLEOTIDE SEQUENCE [LARGE SCALE GENOMIC DNA]</scope>
    <source>
        <strain evidence="4 5">FACHB-838</strain>
    </source>
</reference>
<dbReference type="Proteomes" id="UP000623440">
    <property type="component" value="Unassembled WGS sequence"/>
</dbReference>
<keyword evidence="5" id="KW-1185">Reference proteome</keyword>
<name>A0ABR8DJL9_9NOSO</name>
<proteinExistence type="predicted"/>
<feature type="repeat" description="TPR" evidence="3">
    <location>
        <begin position="74"/>
        <end position="107"/>
    </location>
</feature>
<dbReference type="PANTHER" id="PTHR44943:SF4">
    <property type="entry name" value="TPR REPEAT-CONTAINING PROTEIN MJ0798"/>
    <property type="match status" value="1"/>
</dbReference>
<dbReference type="InterPro" id="IPR019734">
    <property type="entry name" value="TPR_rpt"/>
</dbReference>
<dbReference type="PANTHER" id="PTHR44943">
    <property type="entry name" value="CELLULOSE SYNTHASE OPERON PROTEIN C"/>
    <property type="match status" value="1"/>
</dbReference>
<dbReference type="EMBL" id="JACJSI010000011">
    <property type="protein sequence ID" value="MBD2529667.1"/>
    <property type="molecule type" value="Genomic_DNA"/>
</dbReference>
<sequence length="232" mass="26508">MNSAKTIKLLIKQAKYAENIRNYQEAEVLWLSVIKQKPNDVLAYVRLAKLLSYKNKTEAALTFYQQALLIEPSVQIYTDLGMWLLDIQKPEEAIAAFRQVIALEPNGCTDEYIYRILATALIQQGKLDEALAICYQVIQLNEHLQTCLITGEAIYDKHGFSSVMAVFRQFAAKVQPKPISGIYYRLGKYILFNYSDRNDEAIAAFQEALRLNPGYQHAAQELNKLQHNSHDC</sequence>
<evidence type="ECO:0000256" key="1">
    <source>
        <dbReference type="ARBA" id="ARBA00022737"/>
    </source>
</evidence>
<dbReference type="Pfam" id="PF13181">
    <property type="entry name" value="TPR_8"/>
    <property type="match status" value="2"/>
</dbReference>
<dbReference type="SUPFAM" id="SSF48452">
    <property type="entry name" value="TPR-like"/>
    <property type="match status" value="1"/>
</dbReference>
<dbReference type="Pfam" id="PF14559">
    <property type="entry name" value="TPR_19"/>
    <property type="match status" value="1"/>
</dbReference>
<keyword evidence="1" id="KW-0677">Repeat</keyword>
<dbReference type="SMART" id="SM00028">
    <property type="entry name" value="TPR"/>
    <property type="match status" value="5"/>
</dbReference>
<evidence type="ECO:0000256" key="3">
    <source>
        <dbReference type="PROSITE-ProRule" id="PRU00339"/>
    </source>
</evidence>
<evidence type="ECO:0000313" key="5">
    <source>
        <dbReference type="Proteomes" id="UP000623440"/>
    </source>
</evidence>
<evidence type="ECO:0000313" key="4">
    <source>
        <dbReference type="EMBL" id="MBD2529667.1"/>
    </source>
</evidence>
<accession>A0ABR8DJL9</accession>
<dbReference type="RefSeq" id="WP_190940248.1">
    <property type="nucleotide sequence ID" value="NZ_JACJSI010000011.1"/>
</dbReference>
<protein>
    <submittedName>
        <fullName evidence="4">Tetratricopeptide repeat protein</fullName>
    </submittedName>
</protein>
<evidence type="ECO:0000256" key="2">
    <source>
        <dbReference type="ARBA" id="ARBA00022803"/>
    </source>
</evidence>
<dbReference type="Gene3D" id="1.25.40.10">
    <property type="entry name" value="Tetratricopeptide repeat domain"/>
    <property type="match status" value="2"/>
</dbReference>
<gene>
    <name evidence="4" type="ORF">H6G97_08850</name>
</gene>
<dbReference type="InterPro" id="IPR011990">
    <property type="entry name" value="TPR-like_helical_dom_sf"/>
</dbReference>
<keyword evidence="2 3" id="KW-0802">TPR repeat</keyword>
<comment type="caution">
    <text evidence="4">The sequence shown here is derived from an EMBL/GenBank/DDBJ whole genome shotgun (WGS) entry which is preliminary data.</text>
</comment>
<dbReference type="InterPro" id="IPR051685">
    <property type="entry name" value="Ycf3/AcsC/BcsC/TPR_MFPF"/>
</dbReference>
<organism evidence="4 5">
    <name type="scientific">Nostoc flagelliforme FACHB-838</name>
    <dbReference type="NCBI Taxonomy" id="2692904"/>
    <lineage>
        <taxon>Bacteria</taxon>
        <taxon>Bacillati</taxon>
        <taxon>Cyanobacteriota</taxon>
        <taxon>Cyanophyceae</taxon>
        <taxon>Nostocales</taxon>
        <taxon>Nostocaceae</taxon>
        <taxon>Nostoc</taxon>
    </lineage>
</organism>
<dbReference type="PROSITE" id="PS50005">
    <property type="entry name" value="TPR"/>
    <property type="match status" value="1"/>
</dbReference>